<comment type="caution">
    <text evidence="1">The sequence shown here is derived from an EMBL/GenBank/DDBJ whole genome shotgun (WGS) entry which is preliminary data.</text>
</comment>
<gene>
    <name evidence="1" type="ORF">CW360_01605</name>
</gene>
<sequence length="150" mass="17274">MKTLLLDTNLLLVWTVGQYDRQVIEKHRRTNGYRIEDFEMLLLYVGQYQRMVSTPGILTETSNLIAQTAEPLDRKLKGFMAELISSFIEVHQPSTNYNLTPEFSELGMTDAGIVYLSEPADMVLTVDLKLYLSCLSKDLNVENFNHYRFA</sequence>
<protein>
    <recommendedName>
        <fullName evidence="3">PIN domain-containing protein</fullName>
    </recommendedName>
</protein>
<name>A0A2I0CUH0_9PSED</name>
<dbReference type="Proteomes" id="UP000242861">
    <property type="component" value="Unassembled WGS sequence"/>
</dbReference>
<proteinExistence type="predicted"/>
<evidence type="ECO:0008006" key="3">
    <source>
        <dbReference type="Google" id="ProtNLM"/>
    </source>
</evidence>
<organism evidence="1 2">
    <name type="scientific">Pseudomonas fluvialis</name>
    <dbReference type="NCBI Taxonomy" id="1793966"/>
    <lineage>
        <taxon>Bacteria</taxon>
        <taxon>Pseudomonadati</taxon>
        <taxon>Pseudomonadota</taxon>
        <taxon>Gammaproteobacteria</taxon>
        <taxon>Pseudomonadales</taxon>
        <taxon>Pseudomonadaceae</taxon>
        <taxon>Pseudomonas</taxon>
    </lineage>
</organism>
<evidence type="ECO:0000313" key="1">
    <source>
        <dbReference type="EMBL" id="PKF73183.1"/>
    </source>
</evidence>
<evidence type="ECO:0000313" key="2">
    <source>
        <dbReference type="Proteomes" id="UP000242861"/>
    </source>
</evidence>
<dbReference type="AlphaFoldDB" id="A0A2I0CUH0"/>
<dbReference type="EMBL" id="PIYS01000002">
    <property type="protein sequence ID" value="PKF73183.1"/>
    <property type="molecule type" value="Genomic_DNA"/>
</dbReference>
<reference evidence="2" key="1">
    <citation type="submission" date="2017-12" db="EMBL/GenBank/DDBJ databases">
        <authorList>
            <person name="Yu X.-Y."/>
        </authorList>
    </citation>
    <scope>NUCLEOTIDE SEQUENCE [LARGE SCALE GENOMIC DNA]</scope>
    <source>
        <strain evidence="2">ZYSR67-Z</strain>
    </source>
</reference>
<accession>A0A2I0CUH0</accession>
<dbReference type="RefSeq" id="WP_101192505.1">
    <property type="nucleotide sequence ID" value="NZ_PIYS01000002.1"/>
</dbReference>